<organism evidence="3 5">
    <name type="scientific">Turicibacter bilis</name>
    <dbReference type="NCBI Taxonomy" id="2735723"/>
    <lineage>
        <taxon>Bacteria</taxon>
        <taxon>Bacillati</taxon>
        <taxon>Bacillota</taxon>
        <taxon>Erysipelotrichia</taxon>
        <taxon>Erysipelotrichales</taxon>
        <taxon>Turicibacteraceae</taxon>
        <taxon>Turicibacter</taxon>
    </lineage>
</organism>
<feature type="transmembrane region" description="Helical" evidence="1">
    <location>
        <begin position="136"/>
        <end position="158"/>
    </location>
</feature>
<keyword evidence="1" id="KW-1133">Transmembrane helix</keyword>
<keyword evidence="1" id="KW-0812">Transmembrane</keyword>
<protein>
    <submittedName>
        <fullName evidence="3">DUF1576 domain-containing protein</fullName>
    </submittedName>
</protein>
<evidence type="ECO:0000313" key="5">
    <source>
        <dbReference type="Proteomes" id="UP001058072"/>
    </source>
</evidence>
<sequence length="424" mass="46395">MRNSRNKQKERSWIESQKTITMTLIACSLIIFGFITTHPIEIMQGIYDIIIHPDSLITDYLVVGGIGAAFVNSGVLTLLFIYLLNRHHVPFNGATFAALFLIAGFSFLGKNILNVWTIITGVYLYAKYHRQPFGPLLYIALFGTAMAPIVTEIIFHATLSFPFRLILGIILGIGIGFILPPLALHFFKLHEGYNLYNVGFSAGLIITVLVALFKSFGYHPSSQLIWGEDYNMLLALYLYLLCASLLVVGYFSHADAFLQFKQIMTHSGKLSTDFIQLEGFSATLINMGLNGIMVTSYILIVGGQLNGPTLGGIFAVIGFGAYGKHLKNIIPIMIGIIIGSLVKVWSINDPSILLASLFGTALAPIAGTYGWFFGILAGFLHSSVVLHIGQLHAGLNLYNNGFSAGIVASILVPLIEAFKRHISK</sequence>
<feature type="transmembrane region" description="Helical" evidence="1">
    <location>
        <begin position="329"/>
        <end position="345"/>
    </location>
</feature>
<evidence type="ECO:0000313" key="4">
    <source>
        <dbReference type="Proteomes" id="UP001058016"/>
    </source>
</evidence>
<feature type="transmembrane region" description="Helical" evidence="1">
    <location>
        <begin position="397"/>
        <end position="418"/>
    </location>
</feature>
<evidence type="ECO:0000313" key="3">
    <source>
        <dbReference type="EMBL" id="UUF08113.1"/>
    </source>
</evidence>
<reference evidence="3 4" key="1">
    <citation type="submission" date="2021-03" db="EMBL/GenBank/DDBJ databases">
        <title>Comparative Genomics and Metabolomics in the genus Turicibacter.</title>
        <authorList>
            <person name="Maki J."/>
            <person name="Looft T."/>
        </authorList>
    </citation>
    <scope>NUCLEOTIDE SEQUENCE</scope>
    <source>
        <strain evidence="3">ISU324</strain>
        <strain evidence="2 4">MMM721</strain>
    </source>
</reference>
<keyword evidence="4" id="KW-1185">Reference proteome</keyword>
<dbReference type="Proteomes" id="UP001058016">
    <property type="component" value="Chromosome"/>
</dbReference>
<evidence type="ECO:0000256" key="1">
    <source>
        <dbReference type="SAM" id="Phobius"/>
    </source>
</evidence>
<gene>
    <name evidence="2" type="ORF">J0J69_04730</name>
    <name evidence="3" type="ORF">J0J70_10935</name>
</gene>
<keyword evidence="1" id="KW-0472">Membrane</keyword>
<feature type="transmembrane region" description="Helical" evidence="1">
    <location>
        <begin position="165"/>
        <end position="187"/>
    </location>
</feature>
<proteinExistence type="predicted"/>
<dbReference type="Pfam" id="PF07613">
    <property type="entry name" value="DUF1576"/>
    <property type="match status" value="2"/>
</dbReference>
<dbReference type="Proteomes" id="UP001058072">
    <property type="component" value="Chromosome"/>
</dbReference>
<dbReference type="RefSeq" id="WP_212724829.1">
    <property type="nucleotide sequence ID" value="NZ_CP071249.1"/>
</dbReference>
<dbReference type="AlphaFoldDB" id="A0A9Q9FE95"/>
<feature type="transmembrane region" description="Helical" evidence="1">
    <location>
        <begin position="20"/>
        <end position="40"/>
    </location>
</feature>
<dbReference type="EMBL" id="CP071249">
    <property type="protein sequence ID" value="UUF06886.1"/>
    <property type="molecule type" value="Genomic_DNA"/>
</dbReference>
<dbReference type="EMBL" id="CP071250">
    <property type="protein sequence ID" value="UUF08113.1"/>
    <property type="molecule type" value="Genomic_DNA"/>
</dbReference>
<accession>A0A9Q9FE95</accession>
<evidence type="ECO:0000313" key="2">
    <source>
        <dbReference type="EMBL" id="UUF06886.1"/>
    </source>
</evidence>
<feature type="transmembrane region" description="Helical" evidence="1">
    <location>
        <begin position="60"/>
        <end position="84"/>
    </location>
</feature>
<feature type="transmembrane region" description="Helical" evidence="1">
    <location>
        <begin position="193"/>
        <end position="213"/>
    </location>
</feature>
<feature type="transmembrane region" description="Helical" evidence="1">
    <location>
        <begin position="234"/>
        <end position="254"/>
    </location>
</feature>
<feature type="transmembrane region" description="Helical" evidence="1">
    <location>
        <begin position="307"/>
        <end position="323"/>
    </location>
</feature>
<dbReference type="InterPro" id="IPR011470">
    <property type="entry name" value="DUF1576"/>
</dbReference>
<feature type="transmembrane region" description="Helical" evidence="1">
    <location>
        <begin position="96"/>
        <end position="124"/>
    </location>
</feature>
<feature type="transmembrane region" description="Helical" evidence="1">
    <location>
        <begin position="352"/>
        <end position="377"/>
    </location>
</feature>
<name>A0A9Q9FE95_9FIRM</name>